<protein>
    <submittedName>
        <fullName evidence="1">Uncharacterized protein</fullName>
    </submittedName>
</protein>
<evidence type="ECO:0000313" key="1">
    <source>
        <dbReference type="EMBL" id="TDQ11725.1"/>
    </source>
</evidence>
<comment type="caution">
    <text evidence="1">The sequence shown here is derived from an EMBL/GenBank/DDBJ whole genome shotgun (WGS) entry which is preliminary data.</text>
</comment>
<dbReference type="Proteomes" id="UP000295620">
    <property type="component" value="Unassembled WGS sequence"/>
</dbReference>
<name>A0A4R6T056_9SPHI</name>
<dbReference type="AlphaFoldDB" id="A0A4R6T056"/>
<gene>
    <name evidence="1" type="ORF">ATK78_0853</name>
</gene>
<keyword evidence="2" id="KW-1185">Reference proteome</keyword>
<reference evidence="1 2" key="1">
    <citation type="submission" date="2019-03" db="EMBL/GenBank/DDBJ databases">
        <title>Genomic Encyclopedia of Archaeal and Bacterial Type Strains, Phase II (KMG-II): from individual species to whole genera.</title>
        <authorList>
            <person name="Goeker M."/>
        </authorList>
    </citation>
    <scope>NUCLEOTIDE SEQUENCE [LARGE SCALE GENOMIC DNA]</scope>
    <source>
        <strain evidence="1 2">DSM 19035</strain>
    </source>
</reference>
<dbReference type="EMBL" id="SNYC01000003">
    <property type="protein sequence ID" value="TDQ11725.1"/>
    <property type="molecule type" value="Genomic_DNA"/>
</dbReference>
<dbReference type="RefSeq" id="WP_133574774.1">
    <property type="nucleotide sequence ID" value="NZ_SNYC01000003.1"/>
</dbReference>
<sequence>MAYISKLIAMFREKISILINDPESGVYFHEDFFNQVEFLPRENLFYLRKENEQIENFTKENFNGYGFTDIYRRNENPISIEDKKISFG</sequence>
<evidence type="ECO:0000313" key="2">
    <source>
        <dbReference type="Proteomes" id="UP000295620"/>
    </source>
</evidence>
<proteinExistence type="predicted"/>
<accession>A0A4R6T056</accession>
<dbReference type="OrthoDB" id="676954at2"/>
<organism evidence="1 2">
    <name type="scientific">Pedobacter metabolipauper</name>
    <dbReference type="NCBI Taxonomy" id="425513"/>
    <lineage>
        <taxon>Bacteria</taxon>
        <taxon>Pseudomonadati</taxon>
        <taxon>Bacteroidota</taxon>
        <taxon>Sphingobacteriia</taxon>
        <taxon>Sphingobacteriales</taxon>
        <taxon>Sphingobacteriaceae</taxon>
        <taxon>Pedobacter</taxon>
    </lineage>
</organism>